<proteinExistence type="predicted"/>
<organism evidence="4 5">
    <name type="scientific">Paractinoplanes durhamensis</name>
    <dbReference type="NCBI Taxonomy" id="113563"/>
    <lineage>
        <taxon>Bacteria</taxon>
        <taxon>Bacillati</taxon>
        <taxon>Actinomycetota</taxon>
        <taxon>Actinomycetes</taxon>
        <taxon>Micromonosporales</taxon>
        <taxon>Micromonosporaceae</taxon>
        <taxon>Paractinoplanes</taxon>
    </lineage>
</organism>
<evidence type="ECO:0000313" key="4">
    <source>
        <dbReference type="EMBL" id="GIE08074.1"/>
    </source>
</evidence>
<feature type="region of interest" description="Disordered" evidence="2">
    <location>
        <begin position="522"/>
        <end position="549"/>
    </location>
</feature>
<dbReference type="SUPFAM" id="SSF52200">
    <property type="entry name" value="Toll/Interleukin receptor TIR domain"/>
    <property type="match status" value="1"/>
</dbReference>
<dbReference type="Gene3D" id="3.40.50.10140">
    <property type="entry name" value="Toll/interleukin-1 receptor homology (TIR) domain"/>
    <property type="match status" value="1"/>
</dbReference>
<dbReference type="InterPro" id="IPR015943">
    <property type="entry name" value="WD40/YVTN_repeat-like_dom_sf"/>
</dbReference>
<dbReference type="InterPro" id="IPR035897">
    <property type="entry name" value="Toll_tir_struct_dom_sf"/>
</dbReference>
<gene>
    <name evidence="4" type="ORF">Adu01nite_94240</name>
</gene>
<name>A0ABQ3ZE46_9ACTN</name>
<feature type="region of interest" description="Disordered" evidence="2">
    <location>
        <begin position="35"/>
        <end position="101"/>
    </location>
</feature>
<dbReference type="SMART" id="SM00175">
    <property type="entry name" value="RAB"/>
    <property type="match status" value="1"/>
</dbReference>
<dbReference type="PRINTS" id="PR00449">
    <property type="entry name" value="RASTRNSFRMNG"/>
</dbReference>
<evidence type="ECO:0000256" key="2">
    <source>
        <dbReference type="SAM" id="MobiDB-lite"/>
    </source>
</evidence>
<dbReference type="Gene3D" id="2.130.10.10">
    <property type="entry name" value="YVTN repeat-like/Quinoprotein amine dehydrogenase"/>
    <property type="match status" value="3"/>
</dbReference>
<accession>A0ABQ3ZE46</accession>
<dbReference type="SUPFAM" id="SSF52540">
    <property type="entry name" value="P-loop containing nucleoside triphosphate hydrolases"/>
    <property type="match status" value="1"/>
</dbReference>
<feature type="repeat" description="WD" evidence="1">
    <location>
        <begin position="783"/>
        <end position="824"/>
    </location>
</feature>
<dbReference type="PANTHER" id="PTHR19879">
    <property type="entry name" value="TRANSCRIPTION INITIATION FACTOR TFIID"/>
    <property type="match status" value="1"/>
</dbReference>
<dbReference type="RefSeq" id="WP_203735908.1">
    <property type="nucleotide sequence ID" value="NZ_BAAATX010000069.1"/>
</dbReference>
<dbReference type="PROSITE" id="PS50294">
    <property type="entry name" value="WD_REPEATS_REGION"/>
    <property type="match status" value="2"/>
</dbReference>
<comment type="caution">
    <text evidence="4">The sequence shown here is derived from an EMBL/GenBank/DDBJ whole genome shotgun (WGS) entry which is preliminary data.</text>
</comment>
<dbReference type="Gene3D" id="3.40.50.300">
    <property type="entry name" value="P-loop containing nucleotide triphosphate hydrolases"/>
    <property type="match status" value="1"/>
</dbReference>
<dbReference type="Pfam" id="PF08477">
    <property type="entry name" value="Roc"/>
    <property type="match status" value="1"/>
</dbReference>
<dbReference type="PANTHER" id="PTHR19879:SF9">
    <property type="entry name" value="TRANSCRIPTION INITIATION FACTOR TFIID SUBUNIT 5"/>
    <property type="match status" value="1"/>
</dbReference>
<dbReference type="PROSITE" id="PS51419">
    <property type="entry name" value="RAB"/>
    <property type="match status" value="1"/>
</dbReference>
<dbReference type="Pfam" id="PF00400">
    <property type="entry name" value="WD40"/>
    <property type="match status" value="3"/>
</dbReference>
<dbReference type="Pfam" id="PF13676">
    <property type="entry name" value="TIR_2"/>
    <property type="match status" value="2"/>
</dbReference>
<dbReference type="PROSITE" id="PS50082">
    <property type="entry name" value="WD_REPEATS_2"/>
    <property type="match status" value="2"/>
</dbReference>
<dbReference type="SMART" id="SM00320">
    <property type="entry name" value="WD40"/>
    <property type="match status" value="5"/>
</dbReference>
<dbReference type="InterPro" id="IPR011047">
    <property type="entry name" value="Quinoprotein_ADH-like_sf"/>
</dbReference>
<dbReference type="CDD" id="cd00200">
    <property type="entry name" value="WD40"/>
    <property type="match status" value="1"/>
</dbReference>
<evidence type="ECO:0000259" key="3">
    <source>
        <dbReference type="PROSITE" id="PS50104"/>
    </source>
</evidence>
<keyword evidence="1" id="KW-0853">WD repeat</keyword>
<dbReference type="NCBIfam" id="NF041121">
    <property type="entry name" value="SAV_2336_NTERM"/>
    <property type="match status" value="1"/>
</dbReference>
<evidence type="ECO:0000256" key="1">
    <source>
        <dbReference type="PROSITE-ProRule" id="PRU00221"/>
    </source>
</evidence>
<dbReference type="InterPro" id="IPR027417">
    <property type="entry name" value="P-loop_NTPase"/>
</dbReference>
<evidence type="ECO:0000313" key="5">
    <source>
        <dbReference type="Proteomes" id="UP000637628"/>
    </source>
</evidence>
<feature type="repeat" description="WD" evidence="1">
    <location>
        <begin position="741"/>
        <end position="782"/>
    </location>
</feature>
<dbReference type="EMBL" id="BOML01000100">
    <property type="protein sequence ID" value="GIE08074.1"/>
    <property type="molecule type" value="Genomic_DNA"/>
</dbReference>
<dbReference type="InterPro" id="IPR047738">
    <property type="entry name" value="SAV_2336-like_N"/>
</dbReference>
<dbReference type="PROSITE" id="PS50104">
    <property type="entry name" value="TIR"/>
    <property type="match status" value="1"/>
</dbReference>
<keyword evidence="5" id="KW-1185">Reference proteome</keyword>
<dbReference type="Proteomes" id="UP000637628">
    <property type="component" value="Unassembled WGS sequence"/>
</dbReference>
<protein>
    <recommendedName>
        <fullName evidence="3">TIR domain-containing protein</fullName>
    </recommendedName>
</protein>
<dbReference type="InterPro" id="IPR000157">
    <property type="entry name" value="TIR_dom"/>
</dbReference>
<reference evidence="4 5" key="1">
    <citation type="submission" date="2021-01" db="EMBL/GenBank/DDBJ databases">
        <title>Whole genome shotgun sequence of Actinoplanes durhamensis NBRC 14914.</title>
        <authorList>
            <person name="Komaki H."/>
            <person name="Tamura T."/>
        </authorList>
    </citation>
    <scope>NUCLEOTIDE SEQUENCE [LARGE SCALE GENOMIC DNA]</scope>
    <source>
        <strain evidence="4 5">NBRC 14914</strain>
    </source>
</reference>
<dbReference type="InterPro" id="IPR001680">
    <property type="entry name" value="WD40_rpt"/>
</dbReference>
<feature type="domain" description="TIR" evidence="3">
    <location>
        <begin position="1555"/>
        <end position="1674"/>
    </location>
</feature>
<dbReference type="SUPFAM" id="SSF50998">
    <property type="entry name" value="Quinoprotein alcohol dehydrogenase-like"/>
    <property type="match status" value="1"/>
</dbReference>
<dbReference type="SMART" id="SM00255">
    <property type="entry name" value="TIR"/>
    <property type="match status" value="1"/>
</dbReference>
<sequence length="1739" mass="189654">MPEPLGQLVVRLAQEYGLDSVGVLEVLWLWQNSASTGASTEPPQGGKSDAPSTGPSRGLPQTAAETGSGPRADGQPDTTARDAASQSATTPGRAIYDITANGRPGERATQVVLTGARGHMNRLAMMRALRPFKRSWPDGRRRQFDVDATVRAYAATSILVPHFRQAPERWFDVDLVVDGSLSMSAWSGTVHELVEIFTHLGAFRALRRWRWIPDALLQGADGRPASPSRLGSPDGRRLIVVISDCATEPWYRVGPWLQLQAWAARTPIALVNPLPSTAWPRTALNLPTTRLTTRVPGSYSHLAGGLTELDVRSSDRSPTTLPVPALTPHALGRWAKGLMAADPDGYDGVLVPTDSGTTLPVSPGGAASAVDSLRISASAHALRLAMLCAAQDHDDISLSVLDIIREEMVPEAGPEDVATVLLGRLFDTSPDPASQTPALRFRAGVRTELQSMLTARDRWGRYRAITSRIAARDGLPFVAAATDPTGRLEVPQVQPIAEMSEVHLSAGDADTEAAPPQLLAGKVDRVDGSHAGTESSAGKRRGGLDQSPPDGLTLLHRLRIPAEPVRDLHFSPDGLYVGVAAVDTVAIWSVESGQLLRTVKIPPDARPLPDSVTSSFGWLPDSRRIMFDEAGHVGVLDWESGEVAWTVADTSFEAAAVSPRGDRIAVGTSYGTVLILDSGDGRVVRALDDHRGNVYEFAWSPDGRHLASGGGSGDGPKDSGSSYDNVLRVWDTDSGELVARLAGHNSFIGGMAWSPRGDLLASGSQDATVCVWAPLTGQLINTIEVHTSDTRGLEFSPDGSVLVSASWDNTVRLWHTDDVRELAALRLARHTGQVWIRARFNPSGSHFAVARADELLLFSADLAALKGAGTGLDTVRYTTAKLVLVGDTGVGKTGLGWRLSHNEFREHASTHGQQFWVVDSLGVTRPDGTECEAVVWDLAGQHVYRPVHVIFLERVDLAILMFDPTNRHETLKGVDFWLEQLAGQASLPPTVLVGGRLDRGPSVIARADLDELCRQRGVTGGYVAISAKSGEGLGDLLDVLRRIIPWDRAAATVTTVTFKRIKDYVLGLKEQAAGGRVLVDTDQLFRELTASDPQWQFTADEMRAAVGHLETHGYVAVLKSSAGLDLILLVPSLLPDLASSIILLADRHPRELGAINETILLNGAYALPELTTLDPAEREVLIDATVVRFLRHNVCFRETLGSETLLIFPSLIRQRRPLQDDAETVDDVSYVARGQVENSYAAVAVLLGYAQIFTRVTQWQDQTHYEFERGQICGLRVLQEREGELEFVLSYSAATPAYGRQLFQGLFEKFLVQRDVAVTRYTPVSCRNQHRQDRSVVLQRRRERRGFLFCSECGEKVPLPDADVVGQPAAGLHAPVIREASYARLRSEYEANLARVKAYVRGAPPRCHLSHAGDQHRWAEDLAQSLRDAGIDIVDDPDAIGSADTVLMLCTPVYWASWPVVPSLAARLRRGSTQPVIPLLVDGPAGPDQLARLGGREVRDFRDGSRHVLDLFDLVLELHRISPDDTAFAPLRRAMADGWQELLRSRQEMSASPATPREVYVSYARNPESSAVVDEIRPALEAHGVRLVQDGRDVPYKKDIREFMRSPGRGRAVVLVISEGYLRSESCMFELLKIAKHDDFRDRIFPVVLDGAGIYKPRDRIAHVRYWEATTASLDAALKSVSAANLDGYREEIDLYTEIRAALPRLGDILKNINALSPDLRRESGYTELVAAVLRELGD</sequence>